<accession>A0ACC2X2E8</accession>
<comment type="caution">
    <text evidence="1">The sequence shown here is derived from an EMBL/GenBank/DDBJ whole genome shotgun (WGS) entry which is preliminary data.</text>
</comment>
<keyword evidence="2" id="KW-1185">Reference proteome</keyword>
<proteinExistence type="predicted"/>
<dbReference type="Proteomes" id="UP001243375">
    <property type="component" value="Unassembled WGS sequence"/>
</dbReference>
<evidence type="ECO:0000313" key="1">
    <source>
        <dbReference type="EMBL" id="KAJ9118224.1"/>
    </source>
</evidence>
<protein>
    <submittedName>
        <fullName evidence="1">Uncharacterized protein</fullName>
    </submittedName>
</protein>
<reference evidence="1" key="1">
    <citation type="submission" date="2023-04" db="EMBL/GenBank/DDBJ databases">
        <title>Draft Genome sequencing of Naganishia species isolated from polar environments using Oxford Nanopore Technology.</title>
        <authorList>
            <person name="Leo P."/>
            <person name="Venkateswaran K."/>
        </authorList>
    </citation>
    <scope>NUCLEOTIDE SEQUENCE</scope>
    <source>
        <strain evidence="1">MNA-CCFEE 5425</strain>
    </source>
</reference>
<gene>
    <name evidence="1" type="ORF">QFC22_004131</name>
</gene>
<dbReference type="EMBL" id="JASBWU010000011">
    <property type="protein sequence ID" value="KAJ9118224.1"/>
    <property type="molecule type" value="Genomic_DNA"/>
</dbReference>
<organism evidence="1 2">
    <name type="scientific">Naganishia vaughanmartiniae</name>
    <dbReference type="NCBI Taxonomy" id="1424756"/>
    <lineage>
        <taxon>Eukaryota</taxon>
        <taxon>Fungi</taxon>
        <taxon>Dikarya</taxon>
        <taxon>Basidiomycota</taxon>
        <taxon>Agaricomycotina</taxon>
        <taxon>Tremellomycetes</taxon>
        <taxon>Filobasidiales</taxon>
        <taxon>Filobasidiaceae</taxon>
        <taxon>Naganishia</taxon>
    </lineage>
</organism>
<sequence length="265" mass="29475">MTVIKNVEKMESGKHEAPTPLEGRKVEKIARKYFHQPQPVAHISNSCRDPSFIIEKSRCASQARSEPQDARVGGSSIATTDVKEYTLDTYERSTEACYQYDKAGRMEVGANRAVKRSASLLEAIFQHDPSDFYEEYVRSEPTQYDSEMAMGIDGTLLGLIGILSEMKNVGSVPVWLAAGGLTPAVSHTFTKQIASKGWKHIVRLDRGDEDLSARLAPRAHALPKVALPGSEGYLSWFDSPIHLLYWIRRGLTALDRKGIKVEHGM</sequence>
<evidence type="ECO:0000313" key="2">
    <source>
        <dbReference type="Proteomes" id="UP001243375"/>
    </source>
</evidence>
<name>A0ACC2X2E8_9TREE</name>